<evidence type="ECO:0000256" key="1">
    <source>
        <dbReference type="ARBA" id="ARBA00022475"/>
    </source>
</evidence>
<evidence type="ECO:0000256" key="10">
    <source>
        <dbReference type="HAMAP-Rule" id="MF_01043"/>
    </source>
</evidence>
<evidence type="ECO:0000256" key="7">
    <source>
        <dbReference type="ARBA" id="ARBA00023136"/>
    </source>
</evidence>
<dbReference type="PANTHER" id="PTHR30309">
    <property type="entry name" value="INNER MEMBRANE PROTEIN YGIH"/>
    <property type="match status" value="1"/>
</dbReference>
<evidence type="ECO:0000256" key="9">
    <source>
        <dbReference type="ARBA" id="ARBA00023264"/>
    </source>
</evidence>
<keyword evidence="11" id="KW-0012">Acyltransferase</keyword>
<comment type="subunit">
    <text evidence="10">Probably interacts with PlsX.</text>
</comment>
<evidence type="ECO:0000313" key="11">
    <source>
        <dbReference type="EMBL" id="ABI57861.1"/>
    </source>
</evidence>
<dbReference type="HOGENOM" id="CLU_081254_0_0_6"/>
<dbReference type="EC" id="2.3.1.275" evidence="10"/>
<keyword evidence="1 10" id="KW-1003">Cell membrane</keyword>
<keyword evidence="12" id="KW-1185">Reference proteome</keyword>
<comment type="similarity">
    <text evidence="10">Belongs to the PlsY family.</text>
</comment>
<dbReference type="NCBIfam" id="TIGR00023">
    <property type="entry name" value="glycerol-3-phosphate 1-O-acyltransferase PlsY"/>
    <property type="match status" value="1"/>
</dbReference>
<feature type="transmembrane region" description="Helical" evidence="10">
    <location>
        <begin position="147"/>
        <end position="180"/>
    </location>
</feature>
<evidence type="ECO:0000313" key="12">
    <source>
        <dbReference type="Proteomes" id="UP000001962"/>
    </source>
</evidence>
<comment type="pathway">
    <text evidence="10">Lipid metabolism; phospholipid metabolism.</text>
</comment>
<feature type="transmembrane region" description="Helical" evidence="10">
    <location>
        <begin position="87"/>
        <end position="106"/>
    </location>
</feature>
<keyword evidence="3 10" id="KW-0808">Transferase</keyword>
<comment type="catalytic activity">
    <reaction evidence="10">
        <text>an acyl phosphate + sn-glycerol 3-phosphate = a 1-acyl-sn-glycero-3-phosphate + phosphate</text>
        <dbReference type="Rhea" id="RHEA:34075"/>
        <dbReference type="ChEBI" id="CHEBI:43474"/>
        <dbReference type="ChEBI" id="CHEBI:57597"/>
        <dbReference type="ChEBI" id="CHEBI:57970"/>
        <dbReference type="ChEBI" id="CHEBI:59918"/>
        <dbReference type="EC" id="2.3.1.275"/>
    </reaction>
</comment>
<accession>Q0A5M6</accession>
<dbReference type="PANTHER" id="PTHR30309:SF0">
    <property type="entry name" value="GLYCEROL-3-PHOSPHATE ACYLTRANSFERASE-RELATED"/>
    <property type="match status" value="1"/>
</dbReference>
<dbReference type="Proteomes" id="UP000001962">
    <property type="component" value="Chromosome"/>
</dbReference>
<reference evidence="12" key="1">
    <citation type="submission" date="2006-08" db="EMBL/GenBank/DDBJ databases">
        <title>Complete sequence of Alkalilimnicola ehrilichei MLHE-1.</title>
        <authorList>
            <person name="Copeland A."/>
            <person name="Lucas S."/>
            <person name="Lapidus A."/>
            <person name="Barry K."/>
            <person name="Detter J.C."/>
            <person name="Glavina del Rio T."/>
            <person name="Hammon N."/>
            <person name="Israni S."/>
            <person name="Dalin E."/>
            <person name="Tice H."/>
            <person name="Pitluck S."/>
            <person name="Sims D."/>
            <person name="Brettin T."/>
            <person name="Bruce D."/>
            <person name="Han C."/>
            <person name="Tapia R."/>
            <person name="Gilna P."/>
            <person name="Schmutz J."/>
            <person name="Larimer F."/>
            <person name="Land M."/>
            <person name="Hauser L."/>
            <person name="Kyrpides N."/>
            <person name="Mikhailova N."/>
            <person name="Oremland R.S."/>
            <person name="Hoeft S.E."/>
            <person name="Switzer-Blum J."/>
            <person name="Kulp T."/>
            <person name="King G."/>
            <person name="Tabita R."/>
            <person name="Witte B."/>
            <person name="Santini J.M."/>
            <person name="Basu P."/>
            <person name="Hollibaugh J.T."/>
            <person name="Xie G."/>
            <person name="Stolz J.F."/>
            <person name="Richardson P."/>
        </authorList>
    </citation>
    <scope>NUCLEOTIDE SEQUENCE [LARGE SCALE GENOMIC DNA]</scope>
    <source>
        <strain evidence="12">ATCC BAA-1101 / DSM 17681 / MLHE-1</strain>
    </source>
</reference>
<evidence type="ECO:0000256" key="2">
    <source>
        <dbReference type="ARBA" id="ARBA00022516"/>
    </source>
</evidence>
<evidence type="ECO:0000256" key="5">
    <source>
        <dbReference type="ARBA" id="ARBA00022989"/>
    </source>
</evidence>
<keyword evidence="5 10" id="KW-1133">Transmembrane helix</keyword>
<dbReference type="UniPathway" id="UPA00085"/>
<evidence type="ECO:0000256" key="4">
    <source>
        <dbReference type="ARBA" id="ARBA00022692"/>
    </source>
</evidence>
<name>Q0A5M6_ALKEH</name>
<evidence type="ECO:0000256" key="3">
    <source>
        <dbReference type="ARBA" id="ARBA00022679"/>
    </source>
</evidence>
<gene>
    <name evidence="10" type="primary">plsY</name>
    <name evidence="11" type="ordered locus">Mlg_2521</name>
</gene>
<comment type="subcellular location">
    <subcellularLocation>
        <location evidence="10">Cell inner membrane</location>
        <topology evidence="10">Multi-pass membrane protein</topology>
    </subcellularLocation>
</comment>
<dbReference type="GO" id="GO:0008654">
    <property type="term" value="P:phospholipid biosynthetic process"/>
    <property type="evidence" value="ECO:0007669"/>
    <property type="project" value="UniProtKB-UniRule"/>
</dbReference>
<dbReference type="InterPro" id="IPR003811">
    <property type="entry name" value="G3P_acylTferase_PlsY"/>
</dbReference>
<dbReference type="KEGG" id="aeh:Mlg_2521"/>
<comment type="function">
    <text evidence="10">Catalyzes the transfer of an acyl group from acyl-phosphate (acyl-PO(4)) to glycerol-3-phosphate (G3P) to form lysophosphatidic acid (LPA). This enzyme utilizes acyl-phosphate as fatty acyl donor, but not acyl-CoA or acyl-ACP.</text>
</comment>
<keyword evidence="9 10" id="KW-1208">Phospholipid metabolism</keyword>
<evidence type="ECO:0000256" key="8">
    <source>
        <dbReference type="ARBA" id="ARBA00023209"/>
    </source>
</evidence>
<keyword evidence="2 10" id="KW-0444">Lipid biosynthesis</keyword>
<evidence type="ECO:0000256" key="6">
    <source>
        <dbReference type="ARBA" id="ARBA00023098"/>
    </source>
</evidence>
<keyword evidence="8 10" id="KW-0594">Phospholipid biosynthesis</keyword>
<feature type="transmembrane region" description="Helical" evidence="10">
    <location>
        <begin position="118"/>
        <end position="141"/>
    </location>
</feature>
<dbReference type="eggNOG" id="COG0344">
    <property type="taxonomic scope" value="Bacteria"/>
</dbReference>
<dbReference type="HAMAP" id="MF_01043">
    <property type="entry name" value="PlsY"/>
    <property type="match status" value="1"/>
</dbReference>
<dbReference type="SMART" id="SM01207">
    <property type="entry name" value="G3P_acyltransf"/>
    <property type="match status" value="1"/>
</dbReference>
<keyword evidence="4 10" id="KW-0812">Transmembrane</keyword>
<dbReference type="EMBL" id="CP000453">
    <property type="protein sequence ID" value="ABI57861.1"/>
    <property type="molecule type" value="Genomic_DNA"/>
</dbReference>
<dbReference type="GO" id="GO:0005886">
    <property type="term" value="C:plasma membrane"/>
    <property type="evidence" value="ECO:0007669"/>
    <property type="project" value="UniProtKB-SubCell"/>
</dbReference>
<keyword evidence="6 10" id="KW-0443">Lipid metabolism</keyword>
<proteinExistence type="inferred from homology"/>
<sequence length="203" mass="21554">MEYSVMIMTILLIIAAYLFGSISSAVLVCKAFGLPDPRREGSGNPGATNVLRLGGKVPAGLTLAFDWVKGTLPVLVALWLLDGDWGIGFVGVAAFLGHLFPVFFGFHGGKGVATGLGVLLGWSPVSLLLTGATWLLVAGVFRYSSMAALVAFVLAPIWLALVTGSVAFTTCMFVVTVFSWWRHRGNLKRLAAGEEPKIGQRKA</sequence>
<dbReference type="AlphaFoldDB" id="Q0A5M6"/>
<dbReference type="GO" id="GO:0043772">
    <property type="term" value="F:acyl-phosphate glycerol-3-phosphate acyltransferase activity"/>
    <property type="evidence" value="ECO:0007669"/>
    <property type="project" value="UniProtKB-UniRule"/>
</dbReference>
<keyword evidence="7 10" id="KW-0472">Membrane</keyword>
<dbReference type="Pfam" id="PF02660">
    <property type="entry name" value="G3P_acyltransf"/>
    <property type="match status" value="1"/>
</dbReference>
<feature type="transmembrane region" description="Helical" evidence="10">
    <location>
        <begin position="6"/>
        <end position="29"/>
    </location>
</feature>
<organism evidence="11 12">
    <name type="scientific">Alkalilimnicola ehrlichii (strain ATCC BAA-1101 / DSM 17681 / MLHE-1)</name>
    <dbReference type="NCBI Taxonomy" id="187272"/>
    <lineage>
        <taxon>Bacteria</taxon>
        <taxon>Pseudomonadati</taxon>
        <taxon>Pseudomonadota</taxon>
        <taxon>Gammaproteobacteria</taxon>
        <taxon>Chromatiales</taxon>
        <taxon>Ectothiorhodospiraceae</taxon>
        <taxon>Alkalilimnicola</taxon>
    </lineage>
</organism>
<keyword evidence="10" id="KW-0997">Cell inner membrane</keyword>
<protein>
    <recommendedName>
        <fullName evidence="10">Glycerol-3-phosphate acyltransferase</fullName>
    </recommendedName>
    <alternativeName>
        <fullName evidence="10">Acyl-PO4 G3P acyltransferase</fullName>
    </alternativeName>
    <alternativeName>
        <fullName evidence="10">Acyl-phosphate--glycerol-3-phosphate acyltransferase</fullName>
    </alternativeName>
    <alternativeName>
        <fullName evidence="10">G3P acyltransferase</fullName>
        <shortName evidence="10">GPAT</shortName>
        <ecNumber evidence="10">2.3.1.275</ecNumber>
    </alternativeName>
    <alternativeName>
        <fullName evidence="10">Lysophosphatidic acid synthase</fullName>
        <shortName evidence="10">LPA synthase</shortName>
    </alternativeName>
</protein>